<feature type="transmembrane region" description="Helical" evidence="10">
    <location>
        <begin position="536"/>
        <end position="562"/>
    </location>
</feature>
<dbReference type="Gene3D" id="3.40.50.300">
    <property type="entry name" value="P-loop containing nucleotide triphosphate hydrolases"/>
    <property type="match status" value="2"/>
</dbReference>
<evidence type="ECO:0000256" key="10">
    <source>
        <dbReference type="SAM" id="Phobius"/>
    </source>
</evidence>
<evidence type="ECO:0000256" key="5">
    <source>
        <dbReference type="ARBA" id="ARBA00022741"/>
    </source>
</evidence>
<dbReference type="InterPro" id="IPR027417">
    <property type="entry name" value="P-loop_NTPase"/>
</dbReference>
<evidence type="ECO:0000256" key="7">
    <source>
        <dbReference type="ARBA" id="ARBA00022989"/>
    </source>
</evidence>
<evidence type="ECO:0000313" key="14">
    <source>
        <dbReference type="Proteomes" id="UP001497600"/>
    </source>
</evidence>
<dbReference type="InterPro" id="IPR056227">
    <property type="entry name" value="TMD0_ABC"/>
</dbReference>
<dbReference type="SUPFAM" id="SSF52540">
    <property type="entry name" value="P-loop containing nucleoside triphosphate hydrolases"/>
    <property type="match status" value="2"/>
</dbReference>
<dbReference type="InterPro" id="IPR050173">
    <property type="entry name" value="ABC_transporter_C-like"/>
</dbReference>
<keyword evidence="8 10" id="KW-0472">Membrane</keyword>
<feature type="transmembrane region" description="Helical" evidence="10">
    <location>
        <begin position="168"/>
        <end position="188"/>
    </location>
</feature>
<keyword evidence="5" id="KW-0547">Nucleotide-binding</keyword>
<keyword evidence="3 10" id="KW-0812">Transmembrane</keyword>
<dbReference type="InterPro" id="IPR003593">
    <property type="entry name" value="AAA+_ATPase"/>
</dbReference>
<dbReference type="Pfam" id="PF00005">
    <property type="entry name" value="ABC_tran"/>
    <property type="match status" value="2"/>
</dbReference>
<feature type="domain" description="ABC transporter" evidence="11">
    <location>
        <begin position="1282"/>
        <end position="1529"/>
    </location>
</feature>
<accession>A0ABP0EIN1</accession>
<dbReference type="PANTHER" id="PTHR24223">
    <property type="entry name" value="ATP-BINDING CASSETTE SUB-FAMILY C"/>
    <property type="match status" value="1"/>
</dbReference>
<feature type="transmembrane region" description="Helical" evidence="10">
    <location>
        <begin position="109"/>
        <end position="130"/>
    </location>
</feature>
<dbReference type="Proteomes" id="UP001497600">
    <property type="component" value="Chromosome E"/>
</dbReference>
<evidence type="ECO:0000313" key="13">
    <source>
        <dbReference type="EMBL" id="CAK7910250.1"/>
    </source>
</evidence>
<evidence type="ECO:0000256" key="2">
    <source>
        <dbReference type="ARBA" id="ARBA00022448"/>
    </source>
</evidence>
<keyword evidence="7 10" id="KW-1133">Transmembrane helix</keyword>
<dbReference type="InterPro" id="IPR011527">
    <property type="entry name" value="ABC1_TM_dom"/>
</dbReference>
<feature type="domain" description="ABC transporter" evidence="11">
    <location>
        <begin position="630"/>
        <end position="867"/>
    </location>
</feature>
<evidence type="ECO:0000256" key="3">
    <source>
        <dbReference type="ARBA" id="ARBA00022692"/>
    </source>
</evidence>
<feature type="transmembrane region" description="Helical" evidence="10">
    <location>
        <begin position="1088"/>
        <end position="1113"/>
    </location>
</feature>
<dbReference type="CDD" id="cd18603">
    <property type="entry name" value="ABC_6TM_MRP1_2_3_6_D2_like"/>
    <property type="match status" value="1"/>
</dbReference>
<keyword evidence="2" id="KW-0813">Transport</keyword>
<evidence type="ECO:0000256" key="4">
    <source>
        <dbReference type="ARBA" id="ARBA00022737"/>
    </source>
</evidence>
<dbReference type="PROSITE" id="PS00211">
    <property type="entry name" value="ABC_TRANSPORTER_1"/>
    <property type="match status" value="2"/>
</dbReference>
<dbReference type="SUPFAM" id="SSF90123">
    <property type="entry name" value="ABC transporter transmembrane region"/>
    <property type="match status" value="2"/>
</dbReference>
<feature type="transmembrane region" description="Helical" evidence="10">
    <location>
        <begin position="69"/>
        <end position="88"/>
    </location>
</feature>
<dbReference type="InterPro" id="IPR017871">
    <property type="entry name" value="ABC_transporter-like_CS"/>
</dbReference>
<dbReference type="EMBL" id="OZ004257">
    <property type="protein sequence ID" value="CAK7910250.1"/>
    <property type="molecule type" value="Genomic_DNA"/>
</dbReference>
<name>A0ABP0EIN1_9ASCO</name>
<dbReference type="CDD" id="cd03250">
    <property type="entry name" value="ABCC_MRP_domain1"/>
    <property type="match status" value="1"/>
</dbReference>
<evidence type="ECO:0000259" key="12">
    <source>
        <dbReference type="PROSITE" id="PS50929"/>
    </source>
</evidence>
<dbReference type="PANTHER" id="PTHR24223:SF443">
    <property type="entry name" value="MULTIDRUG-RESISTANCE LIKE PROTEIN 1, ISOFORM I"/>
    <property type="match status" value="1"/>
</dbReference>
<feature type="transmembrane region" description="Helical" evidence="10">
    <location>
        <begin position="961"/>
        <end position="982"/>
    </location>
</feature>
<evidence type="ECO:0000256" key="6">
    <source>
        <dbReference type="ARBA" id="ARBA00022840"/>
    </source>
</evidence>
<dbReference type="Pfam" id="PF00664">
    <property type="entry name" value="ABC_membrane"/>
    <property type="match status" value="2"/>
</dbReference>
<dbReference type="SMART" id="SM00382">
    <property type="entry name" value="AAA"/>
    <property type="match status" value="2"/>
</dbReference>
<gene>
    <name evidence="13" type="primary">YCF1</name>
    <name evidence="13" type="ORF">CAAN4_E18668</name>
</gene>
<evidence type="ECO:0000256" key="9">
    <source>
        <dbReference type="SAM" id="MobiDB-lite"/>
    </source>
</evidence>
<keyword evidence="4" id="KW-0677">Repeat</keyword>
<feature type="transmembrane region" description="Helical" evidence="10">
    <location>
        <begin position="194"/>
        <end position="217"/>
    </location>
</feature>
<feature type="compositionally biased region" description="Acidic residues" evidence="9">
    <location>
        <begin position="911"/>
        <end position="929"/>
    </location>
</feature>
<feature type="transmembrane region" description="Helical" evidence="10">
    <location>
        <begin position="574"/>
        <end position="600"/>
    </location>
</feature>
<evidence type="ECO:0000256" key="1">
    <source>
        <dbReference type="ARBA" id="ARBA00004128"/>
    </source>
</evidence>
<feature type="transmembrane region" description="Helical" evidence="10">
    <location>
        <begin position="1002"/>
        <end position="1026"/>
    </location>
</feature>
<comment type="subcellular location">
    <subcellularLocation>
        <location evidence="1">Vacuole membrane</location>
        <topology evidence="1">Multi-pass membrane protein</topology>
    </subcellularLocation>
</comment>
<evidence type="ECO:0000259" key="11">
    <source>
        <dbReference type="PROSITE" id="PS50893"/>
    </source>
</evidence>
<evidence type="ECO:0000256" key="8">
    <source>
        <dbReference type="ARBA" id="ARBA00023136"/>
    </source>
</evidence>
<feature type="transmembrane region" description="Helical" evidence="10">
    <location>
        <begin position="1192"/>
        <end position="1209"/>
    </location>
</feature>
<feature type="transmembrane region" description="Helical" evidence="10">
    <location>
        <begin position="457"/>
        <end position="475"/>
    </location>
</feature>
<feature type="region of interest" description="Disordered" evidence="9">
    <location>
        <begin position="907"/>
        <end position="937"/>
    </location>
</feature>
<dbReference type="Pfam" id="PF24357">
    <property type="entry name" value="TMD0_ABC"/>
    <property type="match status" value="1"/>
</dbReference>
<feature type="transmembrane region" description="Helical" evidence="10">
    <location>
        <begin position="136"/>
        <end position="156"/>
    </location>
</feature>
<dbReference type="InterPro" id="IPR036640">
    <property type="entry name" value="ABC1_TM_sf"/>
</dbReference>
<keyword evidence="14" id="KW-1185">Reference proteome</keyword>
<feature type="domain" description="ABC transmembrane type-1" evidence="12">
    <location>
        <begin position="962"/>
        <end position="1245"/>
    </location>
</feature>
<dbReference type="Gene3D" id="1.20.1560.10">
    <property type="entry name" value="ABC transporter type 1, transmembrane domain"/>
    <property type="match status" value="2"/>
</dbReference>
<feature type="region of interest" description="Disordered" evidence="9">
    <location>
        <begin position="869"/>
        <end position="888"/>
    </location>
</feature>
<keyword evidence="6" id="KW-0067">ATP-binding</keyword>
<reference evidence="13 14" key="1">
    <citation type="submission" date="2024-01" db="EMBL/GenBank/DDBJ databases">
        <authorList>
            <consortium name="Genoscope - CEA"/>
            <person name="William W."/>
        </authorList>
    </citation>
    <scope>NUCLEOTIDE SEQUENCE [LARGE SCALE GENOMIC DNA]</scope>
    <source>
        <strain evidence="13 14">29B2s-10</strain>
    </source>
</reference>
<dbReference type="InterPro" id="IPR003439">
    <property type="entry name" value="ABC_transporter-like_ATP-bd"/>
</dbReference>
<dbReference type="PROSITE" id="PS50893">
    <property type="entry name" value="ABC_TRANSPORTER_2"/>
    <property type="match status" value="2"/>
</dbReference>
<organism evidence="13 14">
    <name type="scientific">[Candida] anglica</name>
    <dbReference type="NCBI Taxonomy" id="148631"/>
    <lineage>
        <taxon>Eukaryota</taxon>
        <taxon>Fungi</taxon>
        <taxon>Dikarya</taxon>
        <taxon>Ascomycota</taxon>
        <taxon>Saccharomycotina</taxon>
        <taxon>Pichiomycetes</taxon>
        <taxon>Debaryomycetaceae</taxon>
        <taxon>Kurtzmaniella</taxon>
    </lineage>
</organism>
<dbReference type="PROSITE" id="PS50929">
    <property type="entry name" value="ABC_TM1F"/>
    <property type="match status" value="2"/>
</dbReference>
<sequence>MNQPISDPTTVGRFQIPFVETEGAFVTPLSSTSSVNETILPNKTCYLGCSNKEGWGPISAKYADFTPCFLQGFAGSIAAFIVIGAALTQTRILLKNRKSLVPNKIDWSFHTKLGLVLFQLFLYVLLVFLTTSNDSIRFASVLELIAGFSILTVHYVQQFTSTVSSGVVLFYWLWQIILRLGNVLGFTLRGKIHTHVAILSILTLVNASVILLAELYFPMVPPIGQTRKKRSPFDTANIFARLTFTWMDGLMKKGYSMYLTQDDLPPLPNEIKSSVTATAFREKWNSKKRGAPTLFYAITRAFGSRVLEGSAFKVVMDVLGFVQPQLLRLLIKFVNEYSETLKNPDLPPVSLNKGFMISVAMFAVSASQTVCAHQYYHRSFDLGMKIRTSLTAVIYAKALNLSGEARQNSSTGDIVNLMAVDVQRLQDLVQNIQIAWSGPFQIALCLISLYNLLGSSVWVALLVMIVLIPINSQIARRQKQMQTKQMKIKDERSSLVSEILNNMKSLKFYNWEAPYLSKLNYVRNEKELKNLKTIGVLSAVSVFAATLSPFLVSCSTFGIFILFEGNKRTLSTDIVFPALSLFNLLNLPLSVLPLVVSNIAESQVAIKRITEFLNAKELQQDSVIKHPRAAKIGDVAVSISNGTFLWSERKQNSGSSNVALKNINFESKKGSLDCIVGRVGSGKSAVIQAILGDLHKDSGTVNVHGKVAYVSQVPWIMNGTVRENILFGHKYDPKYYQEVLAACALNSDLLMLTDGDKTEVGEKGISLSGGQKARVALARAVYSGSDVYVLDDTLSAVDEHVGKHITDHVLGPHGLLKTKCRILATNNIKILGISNSINLVSNGSIIQQGKFSDISLRKDTPLSQLISEFGQNNSEDTEGVSTSTSTSSFSSIEIPVGFRSRRGSEVSLIRDEDEDEDDGDSDQVDVEESGESHRRREHVEQGKVKWDVYLAYIKACNPKSALLFILATMLSILVSVLSNVWLKHWSEVNTEYGFNPNVIWYLGIYVALGVSSSLLSLAQMCILWIYSTIQGSKVLHRDMAISVMRAPMSFFETTPIGRILNRFSNDVYKIDEQMGRVFGLFFTNLLKVFFTVIVICVSTWPFIFLVVPLVLLYTHYQQYYLRTSRELRRLDSVSRSPIFSNFQESLNGVSIIRAYNQQERFKQINQSSIDKNMRAFNPAINANRWLAVRLEFIGSIIIFAASALSILLLRSGGLTAGIVGLSVSYALQITNSLGTIVRMTVEVETNIVSVERILEYSSLTPEAPEIIPSNRPPITWPESGKIIFKDYSTKYRPDLELVLKNINLSINSNEKIGIVGRTGAGKSSLTIALFRIIEAFGGEIDIDSVNVNKIGLSDLRRHLSIIPQDSQVFQGTVRSNLDPTDAYTDEKIWKALELSHLKDHVLKMFEDISDNNESSKIDSALEVPLSEGGSNLSVGQRQLMCLARALLIQSPILVLDEATAAVDVETDSVLQTTIRREFSNRTIITIAHRLNTILDSDRIVVLDKGTVAEYDTPENLLKNEGSLFYSLCKQGGFLNGK</sequence>
<feature type="domain" description="ABC transmembrane type-1" evidence="12">
    <location>
        <begin position="309"/>
        <end position="601"/>
    </location>
</feature>
<dbReference type="CDD" id="cd03244">
    <property type="entry name" value="ABCC_MRP_domain2"/>
    <property type="match status" value="1"/>
</dbReference>
<protein>
    <submittedName>
        <fullName evidence="13">Metal resistance protein Ycf1p</fullName>
    </submittedName>
</protein>
<dbReference type="CDD" id="cd18595">
    <property type="entry name" value="ABC_6TM_MRP1_2_3_6_D1_like"/>
    <property type="match status" value="1"/>
</dbReference>
<proteinExistence type="predicted"/>